<keyword evidence="4" id="KW-1185">Reference proteome</keyword>
<accession>A0A9P4NT61</accession>
<evidence type="ECO:0000256" key="1">
    <source>
        <dbReference type="ARBA" id="ARBA00022737"/>
    </source>
</evidence>
<dbReference type="InterPro" id="IPR011990">
    <property type="entry name" value="TPR-like_helical_dom_sf"/>
</dbReference>
<proteinExistence type="predicted"/>
<feature type="compositionally biased region" description="Basic and acidic residues" evidence="2">
    <location>
        <begin position="650"/>
        <end position="661"/>
    </location>
</feature>
<dbReference type="Gene3D" id="1.25.40.10">
    <property type="entry name" value="Tetratricopeptide repeat domain"/>
    <property type="match status" value="1"/>
</dbReference>
<dbReference type="InterPro" id="IPR051222">
    <property type="entry name" value="PPR/CCM1_RNA-binding"/>
</dbReference>
<evidence type="ECO:0000313" key="4">
    <source>
        <dbReference type="Proteomes" id="UP000800235"/>
    </source>
</evidence>
<name>A0A9P4NT61_9PEZI</name>
<dbReference type="EMBL" id="MU007033">
    <property type="protein sequence ID" value="KAF2431205.1"/>
    <property type="molecule type" value="Genomic_DNA"/>
</dbReference>
<feature type="compositionally biased region" description="Basic and acidic residues" evidence="2">
    <location>
        <begin position="86"/>
        <end position="95"/>
    </location>
</feature>
<dbReference type="Proteomes" id="UP000800235">
    <property type="component" value="Unassembled WGS sequence"/>
</dbReference>
<reference evidence="3" key="1">
    <citation type="journal article" date="2020" name="Stud. Mycol.">
        <title>101 Dothideomycetes genomes: a test case for predicting lifestyles and emergence of pathogens.</title>
        <authorList>
            <person name="Haridas S."/>
            <person name="Albert R."/>
            <person name="Binder M."/>
            <person name="Bloem J."/>
            <person name="Labutti K."/>
            <person name="Salamov A."/>
            <person name="Andreopoulos B."/>
            <person name="Baker S."/>
            <person name="Barry K."/>
            <person name="Bills G."/>
            <person name="Bluhm B."/>
            <person name="Cannon C."/>
            <person name="Castanera R."/>
            <person name="Culley D."/>
            <person name="Daum C."/>
            <person name="Ezra D."/>
            <person name="Gonzalez J."/>
            <person name="Henrissat B."/>
            <person name="Kuo A."/>
            <person name="Liang C."/>
            <person name="Lipzen A."/>
            <person name="Lutzoni F."/>
            <person name="Magnuson J."/>
            <person name="Mondo S."/>
            <person name="Nolan M."/>
            <person name="Ohm R."/>
            <person name="Pangilinan J."/>
            <person name="Park H.-J."/>
            <person name="Ramirez L."/>
            <person name="Alfaro M."/>
            <person name="Sun H."/>
            <person name="Tritt A."/>
            <person name="Yoshinaga Y."/>
            <person name="Zwiers L.-H."/>
            <person name="Turgeon B."/>
            <person name="Goodwin S."/>
            <person name="Spatafora J."/>
            <person name="Crous P."/>
            <person name="Grigoriev I."/>
        </authorList>
    </citation>
    <scope>NUCLEOTIDE SEQUENCE</scope>
    <source>
        <strain evidence="3">CBS 130266</strain>
    </source>
</reference>
<sequence length="718" mass="80427">MAEGEFPSPTTSLMQDFHTCMRRCLSAIQHERVVASHFRRTCRLYSGVSTASSQRSNLRGGNGPLSVRGAAAVLHAPAPKSQHWTRLKDGGEDKSAAPTGVPAGVHGHIQRELVWLKDPLKLADRTRELLAQDKMHKAYELVRTASKSMLCVTSWNALIDFSFTRGDRRCALDTFNEMKKRAQFPDAVTYTIIFRGLAKATEIENQVSKAIALYHGMSISGAKIPPNIIHTNAAINICARAHDMTALWSIVSAIPESGANSANEKTYTIIFNALKADAELKPTEFDRKTGRAIVAESTLLQARQLWAEIIRRWQAGELLVDDDLACSIGRLLLIGGRPQDWDDVLSLVEQTMNIRRQTSPLRSGLTGFEGDEFEPLLLGNAPRKATKELGLDAGMEFAPTRYRSNPSYVRPTKAVLSLVMEACEKMVLKKAAGEYWRLFTKDPDWPITPDSANCHTYLRILRTARASTESVAFIRNEMSHLPAEYRTYRIAMSTCVRNIMSPSVMLEAGELMDMMIKNLGRLDIRACIMWMELGLTSPNVQDTLSAIQRLGVKSQKTTEDQKDVFDLVGLPRNIKKGNIEEQKDAFKLITLMAGGISRVLKEGVVGAEQKDELRSHLKTLSTYISEYKGDMDESSGEVEERKRKRVQRSRTKEKITKHELSKQNPNQKEPAKKYRSLPAKFDFGEKVYEAPLGGPRARQDVSNGLVRYGSHRYITKRT</sequence>
<protein>
    <recommendedName>
        <fullName evidence="5">Pentatricopeptide repeat protein</fullName>
    </recommendedName>
</protein>
<feature type="region of interest" description="Disordered" evidence="2">
    <location>
        <begin position="81"/>
        <end position="102"/>
    </location>
</feature>
<dbReference type="AlphaFoldDB" id="A0A9P4NT61"/>
<evidence type="ECO:0000313" key="3">
    <source>
        <dbReference type="EMBL" id="KAF2431205.1"/>
    </source>
</evidence>
<dbReference type="OrthoDB" id="185373at2759"/>
<dbReference type="Pfam" id="PF13041">
    <property type="entry name" value="PPR_2"/>
    <property type="match status" value="1"/>
</dbReference>
<dbReference type="PANTHER" id="PTHR47942">
    <property type="entry name" value="TETRATRICOPEPTIDE REPEAT (TPR)-LIKE SUPERFAMILY PROTEIN-RELATED"/>
    <property type="match status" value="1"/>
</dbReference>
<feature type="region of interest" description="Disordered" evidence="2">
    <location>
        <begin position="631"/>
        <end position="676"/>
    </location>
</feature>
<gene>
    <name evidence="3" type="ORF">EJ08DRAFT_191362</name>
</gene>
<keyword evidence="1" id="KW-0677">Repeat</keyword>
<dbReference type="InterPro" id="IPR002885">
    <property type="entry name" value="PPR_rpt"/>
</dbReference>
<evidence type="ECO:0000256" key="2">
    <source>
        <dbReference type="SAM" id="MobiDB-lite"/>
    </source>
</evidence>
<comment type="caution">
    <text evidence="3">The sequence shown here is derived from an EMBL/GenBank/DDBJ whole genome shotgun (WGS) entry which is preliminary data.</text>
</comment>
<organism evidence="3 4">
    <name type="scientific">Tothia fuscella</name>
    <dbReference type="NCBI Taxonomy" id="1048955"/>
    <lineage>
        <taxon>Eukaryota</taxon>
        <taxon>Fungi</taxon>
        <taxon>Dikarya</taxon>
        <taxon>Ascomycota</taxon>
        <taxon>Pezizomycotina</taxon>
        <taxon>Dothideomycetes</taxon>
        <taxon>Pleosporomycetidae</taxon>
        <taxon>Venturiales</taxon>
        <taxon>Cylindrosympodiaceae</taxon>
        <taxon>Tothia</taxon>
    </lineage>
</organism>
<evidence type="ECO:0008006" key="5">
    <source>
        <dbReference type="Google" id="ProtNLM"/>
    </source>
</evidence>
<dbReference type="PANTHER" id="PTHR47942:SF105">
    <property type="entry name" value="ATPASE EXPRESSION PROTEIN 3"/>
    <property type="match status" value="1"/>
</dbReference>